<protein>
    <submittedName>
        <fullName evidence="1">Uncharacterized protein</fullName>
    </submittedName>
</protein>
<proteinExistence type="predicted"/>
<dbReference type="AlphaFoldDB" id="A0A3B0ZQ89"/>
<dbReference type="EMBL" id="UOFT01000048">
    <property type="protein sequence ID" value="VAW95638.1"/>
    <property type="molecule type" value="Genomic_DNA"/>
</dbReference>
<organism evidence="1">
    <name type="scientific">hydrothermal vent metagenome</name>
    <dbReference type="NCBI Taxonomy" id="652676"/>
    <lineage>
        <taxon>unclassified sequences</taxon>
        <taxon>metagenomes</taxon>
        <taxon>ecological metagenomes</taxon>
    </lineage>
</organism>
<accession>A0A3B0ZQ89</accession>
<name>A0A3B0ZQ89_9ZZZZ</name>
<sequence length="185" mass="21256">MILISGQTIRYTLYGLFTIIILGACAAPAPPMEIKDASRSMIFGHVVAPEKVTEVELREYGKFYIPPFVKPPRVLIYNNGHFMAENLKPGKYIISAFNTKKSEFVLVNSKRTAYQNIIHVESGKAKFIGSYRITDIKRGLLDKGEFDVRRARKPSERRVIKDLFNVTYGTVWQAMLEHRMQELRQ</sequence>
<reference evidence="1" key="1">
    <citation type="submission" date="2018-06" db="EMBL/GenBank/DDBJ databases">
        <authorList>
            <person name="Zhirakovskaya E."/>
        </authorList>
    </citation>
    <scope>NUCLEOTIDE SEQUENCE</scope>
</reference>
<evidence type="ECO:0000313" key="1">
    <source>
        <dbReference type="EMBL" id="VAW95638.1"/>
    </source>
</evidence>
<gene>
    <name evidence="1" type="ORF">MNBD_GAMMA23-1147</name>
</gene>